<keyword evidence="5 9" id="KW-1133">Transmembrane helix</keyword>
<dbReference type="FunFam" id="2.10.250.10:FF:000001">
    <property type="entry name" value="Calnexin homolog"/>
    <property type="match status" value="1"/>
</dbReference>
<comment type="similarity">
    <text evidence="2 9">Belongs to the calreticulin family.</text>
</comment>
<dbReference type="GO" id="GO:0036503">
    <property type="term" value="P:ERAD pathway"/>
    <property type="evidence" value="ECO:0007669"/>
    <property type="project" value="TreeGrafter"/>
</dbReference>
<sequence>MGVLSVYINVVLLLCTFWLNPVSSKGLSYMYKHPELPSNFEEIKLSDNSFLETFQAYNDYDALKHIWITSDATSSNKAKRFPVRWDLKQAYVNPGFNNDMCLAITETGPAMIARQLDQEFSLNGTSKLVLQYEVKLQKPISCGGAFIKLYPFLSRDQIEQFDPEQDYNDEMILMFGPDICIPNYDGVRLGLKKMNPLSKKSEISQMTYPPRSRLDKEFRTHLYTLILDSATQNYEIRIDGVVNYAGNLLEKGKFEPGFQSTELIPDPDDKKPTDWDDRETIDDPDSIEPSDWNENEPQYIPDPNDYKPINWDESIPEYIPDPERVQPTWWESSRDGDWIAPFIKNPSCYQANSCGQWKPKMIINQKYKGDIISPKIVNPNYKGVWKPKMINNPDFYQDKKPANFNKKIGSIVFEFLSGSKDMLIDNIYIGYDIREAEMVGNITFIPKMELEKREIELQLRKLVNIKEPMKPSINDDDELENIFDFIFDYIFEKYYLLPETVKNNIWTAFLSLFVIFVFIKVTELWGIKRTTHIQDNKKESLKTTKFIEKKEIKPND</sequence>
<dbReference type="SUPFAM" id="SSF63887">
    <property type="entry name" value="P-domain of calnexin/calreticulin"/>
    <property type="match status" value="1"/>
</dbReference>
<proteinExistence type="inferred from homology"/>
<dbReference type="OrthoDB" id="1938156at2759"/>
<evidence type="ECO:0000256" key="7">
    <source>
        <dbReference type="ARBA" id="ARBA00023186"/>
    </source>
</evidence>
<dbReference type="eggNOG" id="KOG0675">
    <property type="taxonomic scope" value="Eukaryota"/>
</dbReference>
<protein>
    <submittedName>
        <fullName evidence="11">Uncharacterized protein</fullName>
    </submittedName>
</protein>
<dbReference type="AlphaFoldDB" id="A7TKG2"/>
<evidence type="ECO:0000256" key="4">
    <source>
        <dbReference type="ARBA" id="ARBA00022824"/>
    </source>
</evidence>
<name>A7TKG2_VANPO</name>
<evidence type="ECO:0000256" key="2">
    <source>
        <dbReference type="ARBA" id="ARBA00010983"/>
    </source>
</evidence>
<dbReference type="InterPro" id="IPR001580">
    <property type="entry name" value="Calret/calnex"/>
</dbReference>
<keyword evidence="8" id="KW-1015">Disulfide bond</keyword>
<feature type="transmembrane region" description="Helical" evidence="9">
    <location>
        <begin position="505"/>
        <end position="527"/>
    </location>
</feature>
<keyword evidence="12" id="KW-1185">Reference proteome</keyword>
<comment type="subcellular location">
    <subcellularLocation>
        <location evidence="1">Endoplasmic reticulum membrane</location>
        <topology evidence="1">Single-pass membrane protein</topology>
    </subcellularLocation>
</comment>
<organism evidence="12">
    <name type="scientific">Vanderwaltozyma polyspora (strain ATCC 22028 / DSM 70294 / BCRC 21397 / CBS 2163 / NBRC 10782 / NRRL Y-8283 / UCD 57-17)</name>
    <name type="common">Kluyveromyces polysporus</name>
    <dbReference type="NCBI Taxonomy" id="436907"/>
    <lineage>
        <taxon>Eukaryota</taxon>
        <taxon>Fungi</taxon>
        <taxon>Dikarya</taxon>
        <taxon>Ascomycota</taxon>
        <taxon>Saccharomycotina</taxon>
        <taxon>Saccharomycetes</taxon>
        <taxon>Saccharomycetales</taxon>
        <taxon>Saccharomycetaceae</taxon>
        <taxon>Vanderwaltozyma</taxon>
    </lineage>
</organism>
<dbReference type="PANTHER" id="PTHR11073:SF1">
    <property type="entry name" value="CALNEXIN 14D-RELATED"/>
    <property type="match status" value="1"/>
</dbReference>
<dbReference type="PhylomeDB" id="A7TKG2"/>
<dbReference type="FunCoup" id="A7TKG2">
    <property type="interactions" value="247"/>
</dbReference>
<feature type="chain" id="PRO_5005121897" evidence="9">
    <location>
        <begin position="25"/>
        <end position="556"/>
    </location>
</feature>
<dbReference type="Gene3D" id="2.10.250.10">
    <property type="entry name" value="Calreticulin/calnexin, P domain"/>
    <property type="match status" value="1"/>
</dbReference>
<keyword evidence="3 9" id="KW-0812">Transmembrane</keyword>
<dbReference type="SUPFAM" id="SSF49899">
    <property type="entry name" value="Concanavalin A-like lectins/glucanases"/>
    <property type="match status" value="1"/>
</dbReference>
<feature type="region of interest" description="Disordered" evidence="10">
    <location>
        <begin position="258"/>
        <end position="306"/>
    </location>
</feature>
<dbReference type="GO" id="GO:0005509">
    <property type="term" value="F:calcium ion binding"/>
    <property type="evidence" value="ECO:0007669"/>
    <property type="project" value="InterPro"/>
</dbReference>
<dbReference type="InterPro" id="IPR009033">
    <property type="entry name" value="Calreticulin/calnexin_P_dom_sf"/>
</dbReference>
<keyword evidence="9" id="KW-0732">Signal</keyword>
<evidence type="ECO:0000256" key="6">
    <source>
        <dbReference type="ARBA" id="ARBA00023136"/>
    </source>
</evidence>
<evidence type="ECO:0000313" key="11">
    <source>
        <dbReference type="EMBL" id="EDO17289.1"/>
    </source>
</evidence>
<dbReference type="GeneID" id="5545495"/>
<dbReference type="HOGENOM" id="CLU_018224_1_2_1"/>
<dbReference type="GO" id="GO:0006457">
    <property type="term" value="P:protein folding"/>
    <property type="evidence" value="ECO:0007669"/>
    <property type="project" value="InterPro"/>
</dbReference>
<evidence type="ECO:0000256" key="5">
    <source>
        <dbReference type="ARBA" id="ARBA00022989"/>
    </source>
</evidence>
<dbReference type="GO" id="GO:0005789">
    <property type="term" value="C:endoplasmic reticulum membrane"/>
    <property type="evidence" value="ECO:0007669"/>
    <property type="project" value="UniProtKB-SubCell"/>
</dbReference>
<dbReference type="Pfam" id="PF00262">
    <property type="entry name" value="Calreticulin"/>
    <property type="match status" value="1"/>
</dbReference>
<evidence type="ECO:0000256" key="3">
    <source>
        <dbReference type="ARBA" id="ARBA00022692"/>
    </source>
</evidence>
<feature type="compositionally biased region" description="Acidic residues" evidence="10">
    <location>
        <begin position="276"/>
        <end position="294"/>
    </location>
</feature>
<evidence type="ECO:0000256" key="10">
    <source>
        <dbReference type="SAM" id="MobiDB-lite"/>
    </source>
</evidence>
<dbReference type="OMA" id="MLIDNIY"/>
<evidence type="ECO:0000256" key="1">
    <source>
        <dbReference type="ARBA" id="ARBA00004389"/>
    </source>
</evidence>
<dbReference type="InParanoid" id="A7TKG2"/>
<dbReference type="PROSITE" id="PS00803">
    <property type="entry name" value="CALRETICULIN_1"/>
    <property type="match status" value="1"/>
</dbReference>
<feature type="disulfide bond" evidence="8">
    <location>
        <begin position="142"/>
        <end position="180"/>
    </location>
</feature>
<evidence type="ECO:0000256" key="9">
    <source>
        <dbReference type="RuleBase" id="RU362126"/>
    </source>
</evidence>
<dbReference type="EMBL" id="DS480407">
    <property type="protein sequence ID" value="EDO17289.1"/>
    <property type="molecule type" value="Genomic_DNA"/>
</dbReference>
<feature type="signal peptide" evidence="9">
    <location>
        <begin position="1"/>
        <end position="24"/>
    </location>
</feature>
<evidence type="ECO:0000256" key="8">
    <source>
        <dbReference type="PIRSR" id="PIRSR601580-3"/>
    </source>
</evidence>
<dbReference type="STRING" id="436907.A7TKG2"/>
<dbReference type="PANTHER" id="PTHR11073">
    <property type="entry name" value="CALRETICULIN AND CALNEXIN"/>
    <property type="match status" value="1"/>
</dbReference>
<dbReference type="RefSeq" id="XP_001645147.1">
    <property type="nucleotide sequence ID" value="XM_001645097.1"/>
</dbReference>
<dbReference type="PRINTS" id="PR00626">
    <property type="entry name" value="CALRETICULIN"/>
</dbReference>
<dbReference type="Proteomes" id="UP000000267">
    <property type="component" value="Unassembled WGS sequence"/>
</dbReference>
<dbReference type="InterPro" id="IPR018124">
    <property type="entry name" value="Calret/calnex_CS"/>
</dbReference>
<evidence type="ECO:0000313" key="12">
    <source>
        <dbReference type="Proteomes" id="UP000000267"/>
    </source>
</evidence>
<reference evidence="11 12" key="1">
    <citation type="journal article" date="2007" name="Proc. Natl. Acad. Sci. U.S.A.">
        <title>Independent sorting-out of thousands of duplicated gene pairs in two yeast species descended from a whole-genome duplication.</title>
        <authorList>
            <person name="Scannell D.R."/>
            <person name="Frank A.C."/>
            <person name="Conant G.C."/>
            <person name="Byrne K.P."/>
            <person name="Woolfit M."/>
            <person name="Wolfe K.H."/>
        </authorList>
    </citation>
    <scope>NUCLEOTIDE SEQUENCE [LARGE SCALE GENOMIC DNA]</scope>
    <source>
        <strain evidence="12">ATCC 22028 / DSM 70294 / BCRC 21397 / CBS 2163 / NBRC 10782 / NRRL Y-8283 / UCD 57-17</strain>
    </source>
</reference>
<keyword evidence="6 9" id="KW-0472">Membrane</keyword>
<keyword evidence="7 9" id="KW-0143">Chaperone</keyword>
<dbReference type="InterPro" id="IPR013320">
    <property type="entry name" value="ConA-like_dom_sf"/>
</dbReference>
<accession>A7TKG2</accession>
<gene>
    <name evidence="11" type="ORF">Kpol_538p49</name>
</gene>
<keyword evidence="4 9" id="KW-0256">Endoplasmic reticulum</keyword>
<dbReference type="GO" id="GO:0051082">
    <property type="term" value="F:unfolded protein binding"/>
    <property type="evidence" value="ECO:0007669"/>
    <property type="project" value="InterPro"/>
</dbReference>
<dbReference type="KEGG" id="vpo:Kpol_538p49"/>
<dbReference type="Gene3D" id="2.60.120.200">
    <property type="match status" value="1"/>
</dbReference>